<dbReference type="Gene3D" id="1.10.630.10">
    <property type="entry name" value="Cytochrome P450"/>
    <property type="match status" value="1"/>
</dbReference>
<organism evidence="10 11">
    <name type="scientific">Agrocybe pediades</name>
    <dbReference type="NCBI Taxonomy" id="84607"/>
    <lineage>
        <taxon>Eukaryota</taxon>
        <taxon>Fungi</taxon>
        <taxon>Dikarya</taxon>
        <taxon>Basidiomycota</taxon>
        <taxon>Agaricomycotina</taxon>
        <taxon>Agaricomycetes</taxon>
        <taxon>Agaricomycetidae</taxon>
        <taxon>Agaricales</taxon>
        <taxon>Agaricineae</taxon>
        <taxon>Strophariaceae</taxon>
        <taxon>Agrocybe</taxon>
    </lineage>
</organism>
<accession>A0A8H4QSQ7</accession>
<sequence length="718" mass="81889">MSSISPDHELLATTSKHLLAVKYFQIAAYVMLIYDHSCIFSGENRFSPMLWAAPLITDTFIFSLIMWQTRAYLIRSATHSPTLQVFVRDGLLYFIAISAANLLNMLTFISATFRSSAMEIPPGLVYLSKRLPSYAILSTFVYLALHWARNSNVFGFGLPSWVEIVISILARPVFLAWKSVYRGYKDSWTAATLGAEIPPYVGQSIYTTLREWQRMVEKGYPAEVLSRWTRKHGDVLLVPTLSDTVLVTDEPSHVKAILATQFDMFGKSNVLCLLSARRQRAQAISTGHASQDAMKSLLGTGIFNVNGEMWKSITRPFFTRERISDFEIYERNCNISLKAAERRLAEGHSVDVQDLFGRFTLDSATEFLFGQTVDSLSAELPYPPTYSHKNTAAYHYHPSNVFVKAFSQGLDYTETRIEDMWPLFEFGKDKIKPLRKIMDEFTKPMIEKALSNREKEKGGQSNGKEAETVLSSLVDHTQDEQILKDELINLLVAGRDTTMSLLAFSVYMLAQNPSIELRLRQEIYDVVGPTAAPDYSQIRAMKYMRAFLNEVLRLYPPVPIDSRMAFEDTTFPSTDPTKKPVFVPKHTNCVYSVLNIQRRTDLWGPDALVFDPDRFMDERLHKYLTPNPYIFCPFNAGPRICLGQQFAYHEASYYLTRFLQKFTEFTLDDSANVAPPAEWTHGEGRKPLEKIHPMVHLTMYIKGGLWIRMKEVSDTSKV</sequence>
<comment type="cofactor">
    <cofactor evidence="1 8">
        <name>heme</name>
        <dbReference type="ChEBI" id="CHEBI:30413"/>
    </cofactor>
</comment>
<evidence type="ECO:0000256" key="2">
    <source>
        <dbReference type="ARBA" id="ARBA00010617"/>
    </source>
</evidence>
<proteinExistence type="inferred from homology"/>
<dbReference type="InterPro" id="IPR017972">
    <property type="entry name" value="Cyt_P450_CS"/>
</dbReference>
<keyword evidence="5" id="KW-0560">Oxidoreductase</keyword>
<dbReference type="InterPro" id="IPR002401">
    <property type="entry name" value="Cyt_P450_E_grp-I"/>
</dbReference>
<evidence type="ECO:0000256" key="9">
    <source>
        <dbReference type="SAM" id="Phobius"/>
    </source>
</evidence>
<dbReference type="Pfam" id="PF00067">
    <property type="entry name" value="p450"/>
    <property type="match status" value="1"/>
</dbReference>
<dbReference type="PRINTS" id="PR00385">
    <property type="entry name" value="P450"/>
</dbReference>
<feature type="transmembrane region" description="Helical" evidence="9">
    <location>
        <begin position="131"/>
        <end position="148"/>
    </location>
</feature>
<evidence type="ECO:0000256" key="5">
    <source>
        <dbReference type="ARBA" id="ARBA00023002"/>
    </source>
</evidence>
<dbReference type="Proteomes" id="UP000521872">
    <property type="component" value="Unassembled WGS sequence"/>
</dbReference>
<dbReference type="EMBL" id="JAACJL010000032">
    <property type="protein sequence ID" value="KAF4616030.1"/>
    <property type="molecule type" value="Genomic_DNA"/>
</dbReference>
<evidence type="ECO:0000256" key="6">
    <source>
        <dbReference type="ARBA" id="ARBA00023004"/>
    </source>
</evidence>
<dbReference type="GO" id="GO:0020037">
    <property type="term" value="F:heme binding"/>
    <property type="evidence" value="ECO:0007669"/>
    <property type="project" value="InterPro"/>
</dbReference>
<dbReference type="PROSITE" id="PS00086">
    <property type="entry name" value="CYTOCHROME_P450"/>
    <property type="match status" value="1"/>
</dbReference>
<feature type="transmembrane region" description="Helical" evidence="9">
    <location>
        <begin position="154"/>
        <end position="177"/>
    </location>
</feature>
<evidence type="ECO:0000313" key="10">
    <source>
        <dbReference type="EMBL" id="KAF4616030.1"/>
    </source>
</evidence>
<dbReference type="InterPro" id="IPR047146">
    <property type="entry name" value="Cyt_P450_E_CYP52_fungi"/>
</dbReference>
<gene>
    <name evidence="10" type="ORF">D9613_011374</name>
</gene>
<keyword evidence="9" id="KW-0812">Transmembrane</keyword>
<keyword evidence="6 8" id="KW-0408">Iron</keyword>
<keyword evidence="3 8" id="KW-0349">Heme</keyword>
<evidence type="ECO:0000256" key="7">
    <source>
        <dbReference type="ARBA" id="ARBA00023033"/>
    </source>
</evidence>
<comment type="caution">
    <text evidence="10">The sequence shown here is derived from an EMBL/GenBank/DDBJ whole genome shotgun (WGS) entry which is preliminary data.</text>
</comment>
<feature type="transmembrane region" description="Helical" evidence="9">
    <location>
        <begin position="90"/>
        <end position="111"/>
    </location>
</feature>
<dbReference type="PANTHER" id="PTHR24287:SF1">
    <property type="entry name" value="P450, PUTATIVE (EUROFUNG)-RELATED"/>
    <property type="match status" value="1"/>
</dbReference>
<dbReference type="InterPro" id="IPR036396">
    <property type="entry name" value="Cyt_P450_sf"/>
</dbReference>
<comment type="similarity">
    <text evidence="2">Belongs to the cytochrome P450 family.</text>
</comment>
<keyword evidence="4 8" id="KW-0479">Metal-binding</keyword>
<keyword evidence="11" id="KW-1185">Reference proteome</keyword>
<name>A0A8H4QSQ7_9AGAR</name>
<evidence type="ECO:0000256" key="8">
    <source>
        <dbReference type="PIRSR" id="PIRSR602401-1"/>
    </source>
</evidence>
<evidence type="ECO:0000313" key="11">
    <source>
        <dbReference type="Proteomes" id="UP000521872"/>
    </source>
</evidence>
<dbReference type="AlphaFoldDB" id="A0A8H4QSQ7"/>
<dbReference type="InterPro" id="IPR001128">
    <property type="entry name" value="Cyt_P450"/>
</dbReference>
<evidence type="ECO:0000256" key="3">
    <source>
        <dbReference type="ARBA" id="ARBA00022617"/>
    </source>
</evidence>
<dbReference type="CDD" id="cd11063">
    <property type="entry name" value="CYP52"/>
    <property type="match status" value="1"/>
</dbReference>
<dbReference type="GO" id="GO:0004497">
    <property type="term" value="F:monooxygenase activity"/>
    <property type="evidence" value="ECO:0007669"/>
    <property type="project" value="UniProtKB-KW"/>
</dbReference>
<reference evidence="10 11" key="1">
    <citation type="submission" date="2019-12" db="EMBL/GenBank/DDBJ databases">
        <authorList>
            <person name="Floudas D."/>
            <person name="Bentzer J."/>
            <person name="Ahren D."/>
            <person name="Johansson T."/>
            <person name="Persson P."/>
            <person name="Tunlid A."/>
        </authorList>
    </citation>
    <scope>NUCLEOTIDE SEQUENCE [LARGE SCALE GENOMIC DNA]</scope>
    <source>
        <strain evidence="10 11">CBS 102.39</strain>
    </source>
</reference>
<feature type="binding site" description="axial binding residue" evidence="8">
    <location>
        <position position="641"/>
    </location>
    <ligand>
        <name>heme</name>
        <dbReference type="ChEBI" id="CHEBI:30413"/>
    </ligand>
    <ligandPart>
        <name>Fe</name>
        <dbReference type="ChEBI" id="CHEBI:18248"/>
    </ligandPart>
</feature>
<evidence type="ECO:0008006" key="12">
    <source>
        <dbReference type="Google" id="ProtNLM"/>
    </source>
</evidence>
<protein>
    <recommendedName>
        <fullName evidence="12">Cytochrome P450</fullName>
    </recommendedName>
</protein>
<keyword evidence="9" id="KW-1133">Transmembrane helix</keyword>
<dbReference type="PRINTS" id="PR00463">
    <property type="entry name" value="EP450I"/>
</dbReference>
<dbReference type="PANTHER" id="PTHR24287">
    <property type="entry name" value="P450, PUTATIVE (EUROFUNG)-RELATED"/>
    <property type="match status" value="1"/>
</dbReference>
<keyword evidence="7" id="KW-0503">Monooxygenase</keyword>
<dbReference type="GO" id="GO:0016705">
    <property type="term" value="F:oxidoreductase activity, acting on paired donors, with incorporation or reduction of molecular oxygen"/>
    <property type="evidence" value="ECO:0007669"/>
    <property type="project" value="InterPro"/>
</dbReference>
<evidence type="ECO:0000256" key="4">
    <source>
        <dbReference type="ARBA" id="ARBA00022723"/>
    </source>
</evidence>
<dbReference type="GO" id="GO:0005506">
    <property type="term" value="F:iron ion binding"/>
    <property type="evidence" value="ECO:0007669"/>
    <property type="project" value="InterPro"/>
</dbReference>
<keyword evidence="9" id="KW-0472">Membrane</keyword>
<dbReference type="SUPFAM" id="SSF48264">
    <property type="entry name" value="Cytochrome P450"/>
    <property type="match status" value="1"/>
</dbReference>
<evidence type="ECO:0000256" key="1">
    <source>
        <dbReference type="ARBA" id="ARBA00001971"/>
    </source>
</evidence>
<feature type="transmembrane region" description="Helical" evidence="9">
    <location>
        <begin position="49"/>
        <end position="70"/>
    </location>
</feature>